<dbReference type="InterPro" id="IPR000210">
    <property type="entry name" value="BTB/POZ_dom"/>
</dbReference>
<sequence>MSMSNFKTFVKRRDRLAVMQSDTVDINGLPWVIAIATCKCEGEGTAADPNCVHIGIGIRCLGDKTDMAWSCRAAAQFSVVSSKKSGECLLKRGELDSFNIFTPNHVSWWYLGCAYTVEQLMDPNNGLYYDVDGDAVTFKAEVVVEEPIGMPGVRYDNALLINGQLVNVNKYLLAAHSKYFQTLFFGENAKETALIQIDEVPDAVATFKKLIATMYPQNEELDDECVEGILLLANRFLLDSVVNRCVDFLSKKSKKSAICKFRLAHQFGIIGMKDNILENMTRQDFSGKAYFNNLSDTSKLGVKEIEELQERHKELYESR</sequence>
<keyword evidence="2" id="KW-1185">Reference proteome</keyword>
<dbReference type="InterPro" id="IPR011333">
    <property type="entry name" value="SKP1/BTB/POZ_sf"/>
</dbReference>
<dbReference type="PANTHER" id="PTHR22744:SF14">
    <property type="entry name" value="BTB DOMAIN-CONTAINING PROTEIN-RELATED"/>
    <property type="match status" value="1"/>
</dbReference>
<dbReference type="InterPro" id="IPR008974">
    <property type="entry name" value="TRAF-like"/>
</dbReference>
<dbReference type="Pfam" id="PF00651">
    <property type="entry name" value="BTB"/>
    <property type="match status" value="1"/>
</dbReference>
<name>A0A183C567_GLOPA</name>
<reference evidence="2" key="1">
    <citation type="submission" date="2013-12" db="EMBL/GenBank/DDBJ databases">
        <authorList>
            <person name="Aslett M."/>
        </authorList>
    </citation>
    <scope>NUCLEOTIDE SEQUENCE [LARGE SCALE GENOMIC DNA]</scope>
    <source>
        <strain evidence="2">Lindley</strain>
    </source>
</reference>
<dbReference type="Gene3D" id="2.60.210.10">
    <property type="entry name" value="Apoptosis, Tumor Necrosis Factor Receptor Associated Protein 2, Chain A"/>
    <property type="match status" value="1"/>
</dbReference>
<dbReference type="SMART" id="SM00225">
    <property type="entry name" value="BTB"/>
    <property type="match status" value="1"/>
</dbReference>
<evidence type="ECO:0000259" key="1">
    <source>
        <dbReference type="PROSITE" id="PS50097"/>
    </source>
</evidence>
<feature type="domain" description="BTB" evidence="1">
    <location>
        <begin position="155"/>
        <end position="223"/>
    </location>
</feature>
<accession>A0A183C567</accession>
<reference evidence="3" key="3">
    <citation type="submission" date="2016-06" db="UniProtKB">
        <authorList>
            <consortium name="WormBaseParasite"/>
        </authorList>
    </citation>
    <scope>IDENTIFICATION</scope>
</reference>
<reference evidence="2" key="2">
    <citation type="submission" date="2014-05" db="EMBL/GenBank/DDBJ databases">
        <title>The genome and life-stage specific transcriptomes of Globodera pallida elucidate key aspects of plant parasitism by a cyst nematode.</title>
        <authorList>
            <person name="Cotton J.A."/>
            <person name="Lilley C.J."/>
            <person name="Jones L.M."/>
            <person name="Kikuchi T."/>
            <person name="Reid A.J."/>
            <person name="Thorpe P."/>
            <person name="Tsai I.J."/>
            <person name="Beasley H."/>
            <person name="Blok V."/>
            <person name="Cock P.J.A."/>
            <person name="Van den Akker S.E."/>
            <person name="Holroyd N."/>
            <person name="Hunt M."/>
            <person name="Mantelin S."/>
            <person name="Naghra H."/>
            <person name="Pain A."/>
            <person name="Palomares-Rius J.E."/>
            <person name="Zarowiecki M."/>
            <person name="Berriman M."/>
            <person name="Jones J.T."/>
            <person name="Urwin P.E."/>
        </authorList>
    </citation>
    <scope>NUCLEOTIDE SEQUENCE [LARGE SCALE GENOMIC DNA]</scope>
    <source>
        <strain evidence="2">Lindley</strain>
    </source>
</reference>
<dbReference type="Proteomes" id="UP000050741">
    <property type="component" value="Unassembled WGS sequence"/>
</dbReference>
<dbReference type="SUPFAM" id="SSF54695">
    <property type="entry name" value="POZ domain"/>
    <property type="match status" value="1"/>
</dbReference>
<dbReference type="Gene3D" id="3.30.710.10">
    <property type="entry name" value="Potassium Channel Kv1.1, Chain A"/>
    <property type="match status" value="1"/>
</dbReference>
<dbReference type="AlphaFoldDB" id="A0A183C567"/>
<dbReference type="PROSITE" id="PS50097">
    <property type="entry name" value="BTB"/>
    <property type="match status" value="1"/>
</dbReference>
<dbReference type="CDD" id="cd18186">
    <property type="entry name" value="BTB_POZ_ZBTB_KLHL-like"/>
    <property type="match status" value="1"/>
</dbReference>
<organism evidence="2 3">
    <name type="scientific">Globodera pallida</name>
    <name type="common">Potato cyst nematode worm</name>
    <name type="synonym">Heterodera pallida</name>
    <dbReference type="NCBI Taxonomy" id="36090"/>
    <lineage>
        <taxon>Eukaryota</taxon>
        <taxon>Metazoa</taxon>
        <taxon>Ecdysozoa</taxon>
        <taxon>Nematoda</taxon>
        <taxon>Chromadorea</taxon>
        <taxon>Rhabditida</taxon>
        <taxon>Tylenchina</taxon>
        <taxon>Tylenchomorpha</taxon>
        <taxon>Tylenchoidea</taxon>
        <taxon>Heteroderidae</taxon>
        <taxon>Heteroderinae</taxon>
        <taxon>Globodera</taxon>
    </lineage>
</organism>
<evidence type="ECO:0000313" key="3">
    <source>
        <dbReference type="WBParaSite" id="GPLIN_000801200"/>
    </source>
</evidence>
<dbReference type="SUPFAM" id="SSF49599">
    <property type="entry name" value="TRAF domain-like"/>
    <property type="match status" value="1"/>
</dbReference>
<dbReference type="WBParaSite" id="GPLIN_000801200">
    <property type="protein sequence ID" value="GPLIN_000801200"/>
    <property type="gene ID" value="GPLIN_000801200"/>
</dbReference>
<protein>
    <submittedName>
        <fullName evidence="3">BTB domain-containing protein</fullName>
    </submittedName>
</protein>
<dbReference type="PANTHER" id="PTHR22744">
    <property type="entry name" value="HELIX LOOP HELIX PROTEIN 21-RELATED"/>
    <property type="match status" value="1"/>
</dbReference>
<evidence type="ECO:0000313" key="2">
    <source>
        <dbReference type="Proteomes" id="UP000050741"/>
    </source>
</evidence>
<proteinExistence type="predicted"/>